<dbReference type="Proteomes" id="UP001058974">
    <property type="component" value="Chromosome 4"/>
</dbReference>
<proteinExistence type="predicted"/>
<feature type="region of interest" description="Disordered" evidence="1">
    <location>
        <begin position="1"/>
        <end position="37"/>
    </location>
</feature>
<keyword evidence="3" id="KW-1185">Reference proteome</keyword>
<dbReference type="EMBL" id="JAMSHJ010000004">
    <property type="protein sequence ID" value="KAI5422239.1"/>
    <property type="molecule type" value="Genomic_DNA"/>
</dbReference>
<sequence length="295" mass="34206">MTSHFPQKIFSDKQQSKRPMPSSNISPSQIPKRSRTKVKASKVILDARVVKKKFAKSQSAETLISFVLSISSLFVKTMPWIIAKFLYSKPKNWGKVDDNDLYLMCDLLTESETNWVIFIIERMIHCRDNPNRPLFFSSFVKMILEINRIVSKEEDLTEAQKIIDYGSVPKMRYYRDSYGDYYCLKEYGWKIYNDKLDELVGRIFYDNQIREERIMEQIDSVAKTSEESREKLKGELEVETPNSEAWVIAQVESMRGVVHHLSRFNVIINIVSPDFNADTDLKATAPASDDVATFP</sequence>
<evidence type="ECO:0000313" key="2">
    <source>
        <dbReference type="EMBL" id="KAI5422239.1"/>
    </source>
</evidence>
<reference evidence="2 3" key="1">
    <citation type="journal article" date="2022" name="Nat. Genet.">
        <title>Improved pea reference genome and pan-genome highlight genomic features and evolutionary characteristics.</title>
        <authorList>
            <person name="Yang T."/>
            <person name="Liu R."/>
            <person name="Luo Y."/>
            <person name="Hu S."/>
            <person name="Wang D."/>
            <person name="Wang C."/>
            <person name="Pandey M.K."/>
            <person name="Ge S."/>
            <person name="Xu Q."/>
            <person name="Li N."/>
            <person name="Li G."/>
            <person name="Huang Y."/>
            <person name="Saxena R.K."/>
            <person name="Ji Y."/>
            <person name="Li M."/>
            <person name="Yan X."/>
            <person name="He Y."/>
            <person name="Liu Y."/>
            <person name="Wang X."/>
            <person name="Xiang C."/>
            <person name="Varshney R.K."/>
            <person name="Ding H."/>
            <person name="Gao S."/>
            <person name="Zong X."/>
        </authorList>
    </citation>
    <scope>NUCLEOTIDE SEQUENCE [LARGE SCALE GENOMIC DNA]</scope>
    <source>
        <strain evidence="2 3">cv. Zhongwan 6</strain>
    </source>
</reference>
<evidence type="ECO:0000313" key="3">
    <source>
        <dbReference type="Proteomes" id="UP001058974"/>
    </source>
</evidence>
<protein>
    <submittedName>
        <fullName evidence="2">Uncharacterized protein</fullName>
    </submittedName>
</protein>
<organism evidence="2 3">
    <name type="scientific">Pisum sativum</name>
    <name type="common">Garden pea</name>
    <name type="synonym">Lathyrus oleraceus</name>
    <dbReference type="NCBI Taxonomy" id="3888"/>
    <lineage>
        <taxon>Eukaryota</taxon>
        <taxon>Viridiplantae</taxon>
        <taxon>Streptophyta</taxon>
        <taxon>Embryophyta</taxon>
        <taxon>Tracheophyta</taxon>
        <taxon>Spermatophyta</taxon>
        <taxon>Magnoliopsida</taxon>
        <taxon>eudicotyledons</taxon>
        <taxon>Gunneridae</taxon>
        <taxon>Pentapetalae</taxon>
        <taxon>rosids</taxon>
        <taxon>fabids</taxon>
        <taxon>Fabales</taxon>
        <taxon>Fabaceae</taxon>
        <taxon>Papilionoideae</taxon>
        <taxon>50 kb inversion clade</taxon>
        <taxon>NPAAA clade</taxon>
        <taxon>Hologalegina</taxon>
        <taxon>IRL clade</taxon>
        <taxon>Fabeae</taxon>
        <taxon>Lathyrus</taxon>
    </lineage>
</organism>
<accession>A0A9D4XLL4</accession>
<evidence type="ECO:0000256" key="1">
    <source>
        <dbReference type="SAM" id="MobiDB-lite"/>
    </source>
</evidence>
<dbReference type="Gramene" id="Psat04G0563400-T1">
    <property type="protein sequence ID" value="KAI5422239.1"/>
    <property type="gene ID" value="KIW84_045634"/>
</dbReference>
<name>A0A9D4XLL4_PEA</name>
<feature type="compositionally biased region" description="Polar residues" evidence="1">
    <location>
        <begin position="21"/>
        <end position="31"/>
    </location>
</feature>
<comment type="caution">
    <text evidence="2">The sequence shown here is derived from an EMBL/GenBank/DDBJ whole genome shotgun (WGS) entry which is preliminary data.</text>
</comment>
<gene>
    <name evidence="2" type="ORF">KIW84_045634</name>
</gene>
<dbReference type="AlphaFoldDB" id="A0A9D4XLL4"/>